<dbReference type="OrthoDB" id="2427951at2"/>
<accession>M9LH06</accession>
<sequence length="92" mass="9834">MGKKEQFVLMMPLIQDNTGDEVYIPSSAMNGVIQTVPVTYEALAGYAEGFKGFEMDSIEIHVKGIAKSGGLTQLVVGLEGEAGVKLTLKKSQ</sequence>
<name>M9LH06_PAEPP</name>
<reference evidence="1 2" key="1">
    <citation type="submission" date="2012-10" db="EMBL/GenBank/DDBJ databases">
        <title>Draft Genome Sequence of Paenibacillus popilliae ATCC 14706T.</title>
        <authorList>
            <person name="Iiyama K."/>
            <person name="Mori K."/>
            <person name="Mon H."/>
            <person name="Chieda Y."/>
            <person name="Lee J.M."/>
            <person name="Kusakabe T."/>
            <person name="Tashiro K."/>
            <person name="Asano S."/>
            <person name="Yasunaga-Aoki C."/>
            <person name="Shimizu S."/>
        </authorList>
    </citation>
    <scope>NUCLEOTIDE SEQUENCE [LARGE SCALE GENOMIC DNA]</scope>
    <source>
        <strain evidence="1 2">ATCC 14706</strain>
    </source>
</reference>
<protein>
    <submittedName>
        <fullName evidence="1">Phosphoribosyl-dephospho-CoA transferase</fullName>
    </submittedName>
</protein>
<dbReference type="AlphaFoldDB" id="M9LH06"/>
<organism evidence="1 2">
    <name type="scientific">Paenibacillus popilliae ATCC 14706</name>
    <dbReference type="NCBI Taxonomy" id="1212764"/>
    <lineage>
        <taxon>Bacteria</taxon>
        <taxon>Bacillati</taxon>
        <taxon>Bacillota</taxon>
        <taxon>Bacilli</taxon>
        <taxon>Bacillales</taxon>
        <taxon>Paenibacillaceae</taxon>
        <taxon>Paenibacillus</taxon>
    </lineage>
</organism>
<dbReference type="EMBL" id="BALG01000058">
    <property type="protein sequence ID" value="GAC41985.1"/>
    <property type="molecule type" value="Genomic_DNA"/>
</dbReference>
<dbReference type="Proteomes" id="UP000029453">
    <property type="component" value="Unassembled WGS sequence"/>
</dbReference>
<evidence type="ECO:0000313" key="2">
    <source>
        <dbReference type="Proteomes" id="UP000029453"/>
    </source>
</evidence>
<dbReference type="RefSeq" id="WP_006285371.1">
    <property type="nucleotide sequence ID" value="NZ_BALG01000058.1"/>
</dbReference>
<dbReference type="GO" id="GO:0016740">
    <property type="term" value="F:transferase activity"/>
    <property type="evidence" value="ECO:0007669"/>
    <property type="project" value="UniProtKB-KW"/>
</dbReference>
<keyword evidence="2" id="KW-1185">Reference proteome</keyword>
<keyword evidence="1" id="KW-0808">Transferase</keyword>
<proteinExistence type="predicted"/>
<evidence type="ECO:0000313" key="1">
    <source>
        <dbReference type="EMBL" id="GAC41985.1"/>
    </source>
</evidence>
<comment type="caution">
    <text evidence="1">The sequence shown here is derived from an EMBL/GenBank/DDBJ whole genome shotgun (WGS) entry which is preliminary data.</text>
</comment>
<gene>
    <name evidence="1" type="ORF">PPOP_1342</name>
</gene>